<dbReference type="InterPro" id="IPR011004">
    <property type="entry name" value="Trimer_LpxA-like_sf"/>
</dbReference>
<dbReference type="InterPro" id="IPR001451">
    <property type="entry name" value="Hexapep"/>
</dbReference>
<evidence type="ECO:0000256" key="2">
    <source>
        <dbReference type="ARBA" id="ARBA00022679"/>
    </source>
</evidence>
<dbReference type="Gene3D" id="2.160.10.10">
    <property type="entry name" value="Hexapeptide repeat proteins"/>
    <property type="match status" value="1"/>
</dbReference>
<dbReference type="CDD" id="cd03358">
    <property type="entry name" value="LbH_WxcM_N_like"/>
    <property type="match status" value="1"/>
</dbReference>
<dbReference type="AlphaFoldDB" id="A0A381RBD1"/>
<evidence type="ECO:0000313" key="5">
    <source>
        <dbReference type="EMBL" id="SUZ89032.1"/>
    </source>
</evidence>
<dbReference type="SUPFAM" id="SSF51161">
    <property type="entry name" value="Trimeric LpxA-like enzymes"/>
    <property type="match status" value="1"/>
</dbReference>
<keyword evidence="1" id="KW-0028">Amino-acid biosynthesis</keyword>
<dbReference type="GO" id="GO:0009085">
    <property type="term" value="P:lysine biosynthetic process"/>
    <property type="evidence" value="ECO:0007669"/>
    <property type="project" value="UniProtKB-KW"/>
</dbReference>
<evidence type="ECO:0008006" key="6">
    <source>
        <dbReference type="Google" id="ProtNLM"/>
    </source>
</evidence>
<dbReference type="GO" id="GO:0016740">
    <property type="term" value="F:transferase activity"/>
    <property type="evidence" value="ECO:0007669"/>
    <property type="project" value="UniProtKB-KW"/>
</dbReference>
<keyword evidence="4" id="KW-0457">Lysine biosynthesis</keyword>
<sequence length="197" mass="20648">MTTYPGVQLGENVTVEDYVIIGKPPEGKKSGDQKTVIGDGTLIRSHTVIYMGNVVGTNCQTGHHVLIREDNTIGDSVSIGSHSVVEHHVTIEDGVRIHSQAFIPEYSVLKKGCWIGPNAVLTNARYPLSPRAKEELEGPIIGEGAKIGANATILPAVRIGENALVGAGAVVTKDVAPGKVVAGNPAVVINEISELST</sequence>
<dbReference type="PANTHER" id="PTHR43300:SF10">
    <property type="entry name" value="2,3,4,5-TETRAHYDROPYRIDINE-2,6-DICARBOXYLATE N-ACETYLTRANSFERASE"/>
    <property type="match status" value="1"/>
</dbReference>
<gene>
    <name evidence="5" type="ORF">METZ01_LOCUS41886</name>
</gene>
<dbReference type="Pfam" id="PF00132">
    <property type="entry name" value="Hexapep"/>
    <property type="match status" value="2"/>
</dbReference>
<name>A0A381RBD1_9ZZZZ</name>
<reference evidence="5" key="1">
    <citation type="submission" date="2018-05" db="EMBL/GenBank/DDBJ databases">
        <authorList>
            <person name="Lanie J.A."/>
            <person name="Ng W.-L."/>
            <person name="Kazmierczak K.M."/>
            <person name="Andrzejewski T.M."/>
            <person name="Davidsen T.M."/>
            <person name="Wayne K.J."/>
            <person name="Tettelin H."/>
            <person name="Glass J.I."/>
            <person name="Rusch D."/>
            <person name="Podicherti R."/>
            <person name="Tsui H.-C.T."/>
            <person name="Winkler M.E."/>
        </authorList>
    </citation>
    <scope>NUCLEOTIDE SEQUENCE</scope>
</reference>
<dbReference type="PANTHER" id="PTHR43300">
    <property type="entry name" value="ACETYLTRANSFERASE"/>
    <property type="match status" value="1"/>
</dbReference>
<evidence type="ECO:0000256" key="3">
    <source>
        <dbReference type="ARBA" id="ARBA00022915"/>
    </source>
</evidence>
<dbReference type="EMBL" id="UINC01001800">
    <property type="protein sequence ID" value="SUZ89032.1"/>
    <property type="molecule type" value="Genomic_DNA"/>
</dbReference>
<dbReference type="PROSITE" id="PS00101">
    <property type="entry name" value="HEXAPEP_TRANSFERASES"/>
    <property type="match status" value="1"/>
</dbReference>
<keyword evidence="3" id="KW-0220">Diaminopimelate biosynthesis</keyword>
<proteinExistence type="predicted"/>
<evidence type="ECO:0000256" key="4">
    <source>
        <dbReference type="ARBA" id="ARBA00023154"/>
    </source>
</evidence>
<protein>
    <recommendedName>
        <fullName evidence="6">UDP-3-O-[3-hydroxymyristoyl] glucosamine N-acyltransferase non-repeat region domain-containing protein</fullName>
    </recommendedName>
</protein>
<accession>A0A381RBD1</accession>
<keyword evidence="2" id="KW-0808">Transferase</keyword>
<dbReference type="InterPro" id="IPR018357">
    <property type="entry name" value="Hexapep_transf_CS"/>
</dbReference>
<dbReference type="InterPro" id="IPR050179">
    <property type="entry name" value="Trans_hexapeptide_repeat"/>
</dbReference>
<evidence type="ECO:0000256" key="1">
    <source>
        <dbReference type="ARBA" id="ARBA00022605"/>
    </source>
</evidence>
<organism evidence="5">
    <name type="scientific">marine metagenome</name>
    <dbReference type="NCBI Taxonomy" id="408172"/>
    <lineage>
        <taxon>unclassified sequences</taxon>
        <taxon>metagenomes</taxon>
        <taxon>ecological metagenomes</taxon>
    </lineage>
</organism>
<dbReference type="GO" id="GO:0019877">
    <property type="term" value="P:diaminopimelate biosynthetic process"/>
    <property type="evidence" value="ECO:0007669"/>
    <property type="project" value="UniProtKB-KW"/>
</dbReference>